<gene>
    <name evidence="1" type="ORF">NEIELOOT_00938</name>
</gene>
<name>D4DPF2_NEIEG</name>
<evidence type="ECO:0008006" key="3">
    <source>
        <dbReference type="Google" id="ProtNLM"/>
    </source>
</evidence>
<sequence>MKNTAISINVFRSGGGMESYTFDLVKQMTAQGRAVKVYAAKFDDTLPIYRHIEPVLINQKKFRKNCGRFFSPANSTASAAKTNT</sequence>
<organism evidence="1 2">
    <name type="scientific">Neisseria elongata subsp. glycolytica ATCC 29315</name>
    <dbReference type="NCBI Taxonomy" id="546263"/>
    <lineage>
        <taxon>Bacteria</taxon>
        <taxon>Pseudomonadati</taxon>
        <taxon>Pseudomonadota</taxon>
        <taxon>Betaproteobacteria</taxon>
        <taxon>Neisseriales</taxon>
        <taxon>Neisseriaceae</taxon>
        <taxon>Neisseria</taxon>
    </lineage>
</organism>
<comment type="caution">
    <text evidence="1">The sequence shown here is derived from an EMBL/GenBank/DDBJ whole genome shotgun (WGS) entry which is preliminary data.</text>
</comment>
<dbReference type="AlphaFoldDB" id="D4DPF2"/>
<evidence type="ECO:0000313" key="2">
    <source>
        <dbReference type="Proteomes" id="UP000005536"/>
    </source>
</evidence>
<protein>
    <recommendedName>
        <fullName evidence="3">Glycosyltransferase subfamily 4-like N-terminal domain-containing protein</fullName>
    </recommendedName>
</protein>
<dbReference type="EMBL" id="ADBF01000023">
    <property type="protein sequence ID" value="EFE50259.1"/>
    <property type="molecule type" value="Genomic_DNA"/>
</dbReference>
<dbReference type="Gene3D" id="3.40.50.2000">
    <property type="entry name" value="Glycogen Phosphorylase B"/>
    <property type="match status" value="1"/>
</dbReference>
<evidence type="ECO:0000313" key="1">
    <source>
        <dbReference type="EMBL" id="EFE50259.1"/>
    </source>
</evidence>
<reference evidence="1 2" key="1">
    <citation type="submission" date="2010-02" db="EMBL/GenBank/DDBJ databases">
        <authorList>
            <person name="Weinstock G."/>
            <person name="Sodergren E."/>
            <person name="Clifton S."/>
            <person name="Fulton L."/>
            <person name="Fulton B."/>
            <person name="Courtney L."/>
            <person name="Fronick C."/>
            <person name="Harrison M."/>
            <person name="Strong C."/>
            <person name="Farmer C."/>
            <person name="Delahaunty K."/>
            <person name="Markovic C."/>
            <person name="Hall O."/>
            <person name="Minx P."/>
            <person name="Tomlinson C."/>
            <person name="Mitreva M."/>
            <person name="Nelson J."/>
            <person name="Hou S."/>
            <person name="Wollam A."/>
            <person name="Pepin K.H."/>
            <person name="Johnson M."/>
            <person name="Bhonagiri V."/>
            <person name="Zhang X."/>
            <person name="Suruliraj S."/>
            <person name="Warren W."/>
            <person name="Chinwalla A."/>
            <person name="Mardis E.R."/>
            <person name="Wilson R.K."/>
        </authorList>
    </citation>
    <scope>NUCLEOTIDE SEQUENCE [LARGE SCALE GENOMIC DNA]</scope>
    <source>
        <strain evidence="1 2">ATCC 29315</strain>
    </source>
</reference>
<dbReference type="Proteomes" id="UP000005536">
    <property type="component" value="Unassembled WGS sequence"/>
</dbReference>
<proteinExistence type="predicted"/>
<accession>D4DPF2</accession>